<dbReference type="AlphaFoldDB" id="A0A8H7ALK7"/>
<dbReference type="GO" id="GO:0031511">
    <property type="term" value="C:Mis6-Sim4 complex"/>
    <property type="evidence" value="ECO:0007669"/>
    <property type="project" value="TreeGrafter"/>
</dbReference>
<sequence>MEEQILKAYLLNPASLPTIITFEEFRDLFPSNQQSHPQVRLLYRDLQFLRTVDTDLVEENIAKECQNGERQRREMYRALHQQPNSNQQDHGQLNGAADVQADEVMYGQTGSVPKRIKRHTKESLFKEMEETIRYLEVDAVVAKREADKLLGQMRETVGGLSDLSLGKLAWNSNEEKGVEAEIVKGLHRLEEAINANSVQP</sequence>
<organism evidence="1 2">
    <name type="scientific">Endocarpon pusillum</name>
    <dbReference type="NCBI Taxonomy" id="364733"/>
    <lineage>
        <taxon>Eukaryota</taxon>
        <taxon>Fungi</taxon>
        <taxon>Dikarya</taxon>
        <taxon>Ascomycota</taxon>
        <taxon>Pezizomycotina</taxon>
        <taxon>Eurotiomycetes</taxon>
        <taxon>Chaetothyriomycetidae</taxon>
        <taxon>Verrucariales</taxon>
        <taxon>Verrucariaceae</taxon>
        <taxon>Endocarpon</taxon>
    </lineage>
</organism>
<dbReference type="PANTHER" id="PTHR28064">
    <property type="entry name" value="INNER KINETOCHORE SUBUNIT NKP2"/>
    <property type="match status" value="1"/>
</dbReference>
<dbReference type="InterPro" id="IPR018565">
    <property type="entry name" value="Nkp2/Cnl2"/>
</dbReference>
<proteinExistence type="predicted"/>
<dbReference type="Proteomes" id="UP000606974">
    <property type="component" value="Unassembled WGS sequence"/>
</dbReference>
<dbReference type="EMBL" id="JAACFV010000070">
    <property type="protein sequence ID" value="KAF7507335.1"/>
    <property type="molecule type" value="Genomic_DNA"/>
</dbReference>
<dbReference type="GO" id="GO:0007059">
    <property type="term" value="P:chromosome segregation"/>
    <property type="evidence" value="ECO:0007669"/>
    <property type="project" value="TreeGrafter"/>
</dbReference>
<name>A0A8H7ALK7_9EURO</name>
<reference evidence="1" key="1">
    <citation type="submission" date="2020-02" db="EMBL/GenBank/DDBJ databases">
        <authorList>
            <person name="Palmer J.M."/>
        </authorList>
    </citation>
    <scope>NUCLEOTIDE SEQUENCE</scope>
    <source>
        <strain evidence="1">EPUS1.4</strain>
        <tissue evidence="1">Thallus</tissue>
    </source>
</reference>
<keyword evidence="2" id="KW-1185">Reference proteome</keyword>
<dbReference type="PANTHER" id="PTHR28064:SF1">
    <property type="entry name" value="INNER KINETOCHORE SUBUNIT NKP2"/>
    <property type="match status" value="1"/>
</dbReference>
<comment type="caution">
    <text evidence="1">The sequence shown here is derived from an EMBL/GenBank/DDBJ whole genome shotgun (WGS) entry which is preliminary data.</text>
</comment>
<accession>A0A8H7ALK7</accession>
<evidence type="ECO:0000313" key="2">
    <source>
        <dbReference type="Proteomes" id="UP000606974"/>
    </source>
</evidence>
<dbReference type="OrthoDB" id="2311687at2759"/>
<dbReference type="Pfam" id="PF09447">
    <property type="entry name" value="Cnl2_NKP2"/>
    <property type="match status" value="1"/>
</dbReference>
<gene>
    <name evidence="1" type="ORF">GJ744_010652</name>
</gene>
<evidence type="ECO:0000313" key="1">
    <source>
        <dbReference type="EMBL" id="KAF7507335.1"/>
    </source>
</evidence>
<protein>
    <submittedName>
        <fullName evidence="1">Uncharacterized protein</fullName>
    </submittedName>
</protein>